<name>A0A0A8XND9_ARUDO</name>
<feature type="region of interest" description="Disordered" evidence="1">
    <location>
        <begin position="1"/>
        <end position="82"/>
    </location>
</feature>
<dbReference type="AlphaFoldDB" id="A0A0A8XND9"/>
<feature type="compositionally biased region" description="Polar residues" evidence="1">
    <location>
        <begin position="72"/>
        <end position="82"/>
    </location>
</feature>
<sequence>MRTATAIRRWRRRRRGCRRGTAPARPRRGWMPRDAARTAPAGSARLPPRRPPASPPPPPTAAASPPPPLSACSGSDTWFSWP</sequence>
<organism evidence="2">
    <name type="scientific">Arundo donax</name>
    <name type="common">Giant reed</name>
    <name type="synonym">Donax arundinaceus</name>
    <dbReference type="NCBI Taxonomy" id="35708"/>
    <lineage>
        <taxon>Eukaryota</taxon>
        <taxon>Viridiplantae</taxon>
        <taxon>Streptophyta</taxon>
        <taxon>Embryophyta</taxon>
        <taxon>Tracheophyta</taxon>
        <taxon>Spermatophyta</taxon>
        <taxon>Magnoliopsida</taxon>
        <taxon>Liliopsida</taxon>
        <taxon>Poales</taxon>
        <taxon>Poaceae</taxon>
        <taxon>PACMAD clade</taxon>
        <taxon>Arundinoideae</taxon>
        <taxon>Arundineae</taxon>
        <taxon>Arundo</taxon>
    </lineage>
</organism>
<feature type="compositionally biased region" description="Basic residues" evidence="1">
    <location>
        <begin position="8"/>
        <end position="18"/>
    </location>
</feature>
<accession>A0A0A8XND9</accession>
<evidence type="ECO:0000313" key="2">
    <source>
        <dbReference type="EMBL" id="JAD14884.1"/>
    </source>
</evidence>
<feature type="compositionally biased region" description="Pro residues" evidence="1">
    <location>
        <begin position="49"/>
        <end position="69"/>
    </location>
</feature>
<proteinExistence type="predicted"/>
<dbReference type="EMBL" id="GBRH01283011">
    <property type="protein sequence ID" value="JAD14884.1"/>
    <property type="molecule type" value="Transcribed_RNA"/>
</dbReference>
<evidence type="ECO:0000256" key="1">
    <source>
        <dbReference type="SAM" id="MobiDB-lite"/>
    </source>
</evidence>
<protein>
    <submittedName>
        <fullName evidence="2">Uncharacterized protein</fullName>
    </submittedName>
</protein>
<reference evidence="2" key="2">
    <citation type="journal article" date="2015" name="Data Brief">
        <title>Shoot transcriptome of the giant reed, Arundo donax.</title>
        <authorList>
            <person name="Barrero R.A."/>
            <person name="Guerrero F.D."/>
            <person name="Moolhuijzen P."/>
            <person name="Goolsby J.A."/>
            <person name="Tidwell J."/>
            <person name="Bellgard S.E."/>
            <person name="Bellgard M.I."/>
        </authorList>
    </citation>
    <scope>NUCLEOTIDE SEQUENCE</scope>
    <source>
        <tissue evidence="2">Shoot tissue taken approximately 20 cm above the soil surface</tissue>
    </source>
</reference>
<reference evidence="2" key="1">
    <citation type="submission" date="2014-09" db="EMBL/GenBank/DDBJ databases">
        <authorList>
            <person name="Magalhaes I.L.F."/>
            <person name="Oliveira U."/>
            <person name="Santos F.R."/>
            <person name="Vidigal T.H.D.A."/>
            <person name="Brescovit A.D."/>
            <person name="Santos A.J."/>
        </authorList>
    </citation>
    <scope>NUCLEOTIDE SEQUENCE</scope>
    <source>
        <tissue evidence="2">Shoot tissue taken approximately 20 cm above the soil surface</tissue>
    </source>
</reference>